<comment type="subcellular location">
    <subcellularLocation>
        <location evidence="1">Nucleus</location>
    </subcellularLocation>
</comment>
<dbReference type="Pfam" id="PF00808">
    <property type="entry name" value="CBFD_NFYB_HMF"/>
    <property type="match status" value="1"/>
</dbReference>
<evidence type="ECO:0000256" key="11">
    <source>
        <dbReference type="ARBA" id="ARBA00071805"/>
    </source>
</evidence>
<dbReference type="PANTHER" id="PTHR10252">
    <property type="entry name" value="HISTONE-LIKE TRANSCRIPTION FACTOR CCAAT-RELATED"/>
    <property type="match status" value="1"/>
</dbReference>
<evidence type="ECO:0000256" key="9">
    <source>
        <dbReference type="ARBA" id="ARBA00059032"/>
    </source>
</evidence>
<keyword evidence="6" id="KW-0175">Coiled coil</keyword>
<dbReference type="InterPro" id="IPR009072">
    <property type="entry name" value="Histone-fold"/>
</dbReference>
<dbReference type="GO" id="GO:0003677">
    <property type="term" value="F:DNA binding"/>
    <property type="evidence" value="ECO:0007669"/>
    <property type="project" value="UniProtKB-KW"/>
</dbReference>
<accession>A0A2B4SCM2</accession>
<evidence type="ECO:0000313" key="15">
    <source>
        <dbReference type="EMBL" id="PFX27126.1"/>
    </source>
</evidence>
<dbReference type="PANTHER" id="PTHR10252:SF54">
    <property type="entry name" value="CHROMATIN ACCESSIBILITY COMPLEX PROTEIN 1"/>
    <property type="match status" value="1"/>
</dbReference>
<dbReference type="GO" id="GO:0046982">
    <property type="term" value="F:protein heterodimerization activity"/>
    <property type="evidence" value="ECO:0007669"/>
    <property type="project" value="InterPro"/>
</dbReference>
<organism evidence="15 16">
    <name type="scientific">Stylophora pistillata</name>
    <name type="common">Smooth cauliflower coral</name>
    <dbReference type="NCBI Taxonomy" id="50429"/>
    <lineage>
        <taxon>Eukaryota</taxon>
        <taxon>Metazoa</taxon>
        <taxon>Cnidaria</taxon>
        <taxon>Anthozoa</taxon>
        <taxon>Hexacorallia</taxon>
        <taxon>Scleractinia</taxon>
        <taxon>Astrocoeniina</taxon>
        <taxon>Pocilloporidae</taxon>
        <taxon>Stylophora</taxon>
    </lineage>
</organism>
<keyword evidence="16" id="KW-1185">Reference proteome</keyword>
<evidence type="ECO:0000256" key="13">
    <source>
        <dbReference type="SAM" id="SignalP"/>
    </source>
</evidence>
<dbReference type="FunFam" id="1.10.20.10:FF:000048">
    <property type="entry name" value="Chromatin accessibility complex subunit 1"/>
    <property type="match status" value="1"/>
</dbReference>
<reference evidence="16" key="1">
    <citation type="journal article" date="2017" name="bioRxiv">
        <title>Comparative analysis of the genomes of Stylophora pistillata and Acropora digitifera provides evidence for extensive differences between species of corals.</title>
        <authorList>
            <person name="Voolstra C.R."/>
            <person name="Li Y."/>
            <person name="Liew Y.J."/>
            <person name="Baumgarten S."/>
            <person name="Zoccola D."/>
            <person name="Flot J.-F."/>
            <person name="Tambutte S."/>
            <person name="Allemand D."/>
            <person name="Aranda M."/>
        </authorList>
    </citation>
    <scope>NUCLEOTIDE SEQUENCE [LARGE SCALE GENOMIC DNA]</scope>
</reference>
<evidence type="ECO:0000256" key="6">
    <source>
        <dbReference type="ARBA" id="ARBA00023054"/>
    </source>
</evidence>
<gene>
    <name evidence="15" type="primary">Chrac1</name>
    <name evidence="15" type="ORF">AWC38_SpisGene8198</name>
</gene>
<dbReference type="InterPro" id="IPR003958">
    <property type="entry name" value="CBFA_NFYB_domain"/>
</dbReference>
<dbReference type="GO" id="GO:0016779">
    <property type="term" value="F:nucleotidyltransferase activity"/>
    <property type="evidence" value="ECO:0007669"/>
    <property type="project" value="UniProtKB-KW"/>
</dbReference>
<name>A0A2B4SCM2_STYPI</name>
<dbReference type="STRING" id="50429.A0A2B4SCM2"/>
<dbReference type="SUPFAM" id="SSF47113">
    <property type="entry name" value="Histone-fold"/>
    <property type="match status" value="1"/>
</dbReference>
<dbReference type="InterPro" id="IPR034750">
    <property type="entry name" value="CULT"/>
</dbReference>
<dbReference type="PROSITE" id="PS51788">
    <property type="entry name" value="CULT"/>
    <property type="match status" value="1"/>
</dbReference>
<dbReference type="Gene3D" id="1.10.20.10">
    <property type="entry name" value="Histone, subunit A"/>
    <property type="match status" value="1"/>
</dbReference>
<dbReference type="GO" id="GO:0006338">
    <property type="term" value="P:chromatin remodeling"/>
    <property type="evidence" value="ECO:0007669"/>
    <property type="project" value="TreeGrafter"/>
</dbReference>
<keyword evidence="2" id="KW-0597">Phosphoprotein</keyword>
<comment type="function">
    <text evidence="9">Forms a complex with DNA polymerase epsilon subunit POLE3 and binds naked DNA, which is then incorporated into chromatin, aided by the nucleosome remodeling activity of ISWI/SNF2H and ACF1. Does not enhance nucleosome sliding activity of the ACF-5 ISWI chromatin remodeling complex.</text>
</comment>
<dbReference type="Proteomes" id="UP000225706">
    <property type="component" value="Unassembled WGS sequence"/>
</dbReference>
<dbReference type="Gene3D" id="2.170.150.20">
    <property type="entry name" value="Peptide methionine sulfoxide reductase"/>
    <property type="match status" value="1"/>
</dbReference>
<evidence type="ECO:0000256" key="3">
    <source>
        <dbReference type="ARBA" id="ARBA00022679"/>
    </source>
</evidence>
<evidence type="ECO:0000256" key="2">
    <source>
        <dbReference type="ARBA" id="ARBA00022553"/>
    </source>
</evidence>
<feature type="signal peptide" evidence="13">
    <location>
        <begin position="1"/>
        <end position="25"/>
    </location>
</feature>
<dbReference type="OrthoDB" id="5778218at2759"/>
<evidence type="ECO:0000256" key="4">
    <source>
        <dbReference type="ARBA" id="ARBA00022695"/>
    </source>
</evidence>
<proteinExistence type="predicted"/>
<evidence type="ECO:0000256" key="10">
    <source>
        <dbReference type="ARBA" id="ARBA00062516"/>
    </source>
</evidence>
<dbReference type="GO" id="GO:0008623">
    <property type="term" value="C:CHRAC"/>
    <property type="evidence" value="ECO:0007669"/>
    <property type="project" value="TreeGrafter"/>
</dbReference>
<comment type="subunit">
    <text evidence="10">Heterodimer with POLE3; binds to DNA. Component of the CHRAC ISWI chromatin remodeling complex at least composed of SMARCA5/SNF2H, BAZ1A/ACF1, CHRAC1 and POLE3; the complex preferentially binds DNA through the CHRAC1-POLE3 heterodimer and possesses ATP-dependent nucleosome-remodeling activity. Within the complex, the heterodimer with POLE3 interacts with SMARCA5/SNF2H; the interaction is direct and enhances nucleosome sliding activity by the SMARCA5/SNF2H and BAZ1A/ACF1 interaction. Within the complex, the heterodimer with POLE3 interacts with BAZ1A/ACF1; the interactions are direct.</text>
</comment>
<feature type="domain" description="CULT" evidence="14">
    <location>
        <begin position="34"/>
        <end position="179"/>
    </location>
</feature>
<dbReference type="InterPro" id="IPR050568">
    <property type="entry name" value="Transcr_DNA_Rep_Reg"/>
</dbReference>
<evidence type="ECO:0000313" key="16">
    <source>
        <dbReference type="Proteomes" id="UP000225706"/>
    </source>
</evidence>
<comment type="caution">
    <text evidence="15">The sequence shown here is derived from an EMBL/GenBank/DDBJ whole genome shotgun (WGS) entry which is preliminary data.</text>
</comment>
<evidence type="ECO:0000259" key="14">
    <source>
        <dbReference type="PROSITE" id="PS51788"/>
    </source>
</evidence>
<keyword evidence="5" id="KW-0007">Acetylation</keyword>
<evidence type="ECO:0000256" key="7">
    <source>
        <dbReference type="ARBA" id="ARBA00023125"/>
    </source>
</evidence>
<keyword evidence="13" id="KW-0732">Signal</keyword>
<evidence type="ECO:0000256" key="8">
    <source>
        <dbReference type="ARBA" id="ARBA00023242"/>
    </source>
</evidence>
<evidence type="ECO:0000256" key="5">
    <source>
        <dbReference type="ARBA" id="ARBA00022990"/>
    </source>
</evidence>
<feature type="chain" id="PRO_5012744502" description="Chromatin accessibility complex protein 1" evidence="13">
    <location>
        <begin position="26"/>
        <end position="353"/>
    </location>
</feature>
<dbReference type="CDD" id="cd22924">
    <property type="entry name" value="HFD_CHRAC1-like"/>
    <property type="match status" value="1"/>
</dbReference>
<evidence type="ECO:0000256" key="1">
    <source>
        <dbReference type="ARBA" id="ARBA00004123"/>
    </source>
</evidence>
<dbReference type="FunFam" id="2.170.150.20:FF:000007">
    <property type="entry name" value="Protein cereblon"/>
    <property type="match status" value="1"/>
</dbReference>
<dbReference type="GO" id="GO:0006261">
    <property type="term" value="P:DNA-templated DNA replication"/>
    <property type="evidence" value="ECO:0007669"/>
    <property type="project" value="TreeGrafter"/>
</dbReference>
<keyword evidence="3" id="KW-0808">Transferase</keyword>
<keyword evidence="8" id="KW-0539">Nucleus</keyword>
<dbReference type="AlphaFoldDB" id="A0A2B4SCM2"/>
<keyword evidence="4" id="KW-0548">Nucleotidyltransferase</keyword>
<evidence type="ECO:0000256" key="12">
    <source>
        <dbReference type="ARBA" id="ARBA00083235"/>
    </source>
</evidence>
<keyword evidence="7" id="KW-0238">DNA-binding</keyword>
<dbReference type="CDD" id="cd15777">
    <property type="entry name" value="CRBN_C_like"/>
    <property type="match status" value="1"/>
</dbReference>
<protein>
    <recommendedName>
        <fullName evidence="11">Chromatin accessibility complex protein 1</fullName>
    </recommendedName>
    <alternativeName>
        <fullName evidence="12">DNA polymerase epsilon subunit p15</fullName>
    </alternativeName>
</protein>
<sequence>MKSQHWNRFPALDTIVFLSFHVVFSTIVEIQQHQDTFLCRRCGQDITVVANLNNLGSKLALGQRNDTLLGVNQCLIQLFKNPHGQHFELITVTSANVKSLGEAFEEHSWFPGYAWRVAVCPQCGAHMGWSFEHRHLQDYMEKTSKFGDGLSSNKEQNKGNSKIVHSFVGLIYPNLIEEHYADSLIVTPKAYRVGPSISEIDQQTTWLGRRETLGTGKRTPLIGHTVCSVTFKMAEKTRDGSAGKATQLPVARVKTIMKSSPDQPLFSQDSVFLITKATELFINYLTVAAHKKESDSKQLTYKGLSKVVEDDETLQFLGDIVPPKVLVKDFLESLKKKSRMSPVDVGSSSSESE</sequence>
<dbReference type="EMBL" id="LSMT01000110">
    <property type="protein sequence ID" value="PFX27126.1"/>
    <property type="molecule type" value="Genomic_DNA"/>
</dbReference>